<proteinExistence type="predicted"/>
<comment type="caution">
    <text evidence="2">The sequence shown here is derived from an EMBL/GenBank/DDBJ whole genome shotgun (WGS) entry which is preliminary data.</text>
</comment>
<dbReference type="PATRIC" id="fig|1299334.3.peg.6895"/>
<evidence type="ECO:0000259" key="1">
    <source>
        <dbReference type="Pfam" id="PF00905"/>
    </source>
</evidence>
<dbReference type="Pfam" id="PF00905">
    <property type="entry name" value="Transpeptidase"/>
    <property type="match status" value="1"/>
</dbReference>
<reference evidence="2" key="1">
    <citation type="submission" date="2014-01" db="EMBL/GenBank/DDBJ databases">
        <authorList>
            <person name="Brown-Elliot B."/>
            <person name="Wallace R."/>
            <person name="Lenaerts A."/>
            <person name="Ordway D."/>
            <person name="DeGroote M.A."/>
            <person name="Parker T."/>
            <person name="Sizemore C."/>
            <person name="Tallon L.J."/>
            <person name="Sadzewicz L.K."/>
            <person name="Sengamalay N."/>
            <person name="Fraser C.M."/>
            <person name="Hine E."/>
            <person name="Shefchek K.A."/>
            <person name="Das S.P."/>
            <person name="Tettelin H."/>
        </authorList>
    </citation>
    <scope>NUCLEOTIDE SEQUENCE [LARGE SCALE GENOMIC DNA]</scope>
    <source>
        <strain evidence="2">4042</strain>
    </source>
</reference>
<name>X7ZWJ0_MYCXE</name>
<dbReference type="GO" id="GO:0008658">
    <property type="term" value="F:penicillin binding"/>
    <property type="evidence" value="ECO:0007669"/>
    <property type="project" value="InterPro"/>
</dbReference>
<dbReference type="Gene3D" id="3.40.710.10">
    <property type="entry name" value="DD-peptidase/beta-lactamase superfamily"/>
    <property type="match status" value="1"/>
</dbReference>
<accession>X7ZWJ0</accession>
<dbReference type="InterPro" id="IPR001460">
    <property type="entry name" value="PCN-bd_Tpept"/>
</dbReference>
<feature type="domain" description="Penicillin-binding protein transpeptidase" evidence="1">
    <location>
        <begin position="3"/>
        <end position="66"/>
    </location>
</feature>
<evidence type="ECO:0000313" key="2">
    <source>
        <dbReference type="EMBL" id="EUA23972.1"/>
    </source>
</evidence>
<dbReference type="AlphaFoldDB" id="X7ZWJ0"/>
<gene>
    <name evidence="2" type="ORF">I553_3460</name>
</gene>
<dbReference type="SUPFAM" id="SSF56601">
    <property type="entry name" value="beta-lactamase/transpeptidase-like"/>
    <property type="match status" value="1"/>
</dbReference>
<sequence length="117" mass="12562">MNKVVTASSVIEYGLTNPDEVLSVPGSIHMGGVTVHDAWNHGVMRYTTTGVFGKSSNVGTLMLASAWAGTLLRHAQEVRAGPAHRRGLPGKARAWCLRSTNGRAARSLTYLSGRVFR</sequence>
<dbReference type="InterPro" id="IPR012338">
    <property type="entry name" value="Beta-lactam/transpept-like"/>
</dbReference>
<organism evidence="2">
    <name type="scientific">Mycobacterium xenopi 4042</name>
    <dbReference type="NCBI Taxonomy" id="1299334"/>
    <lineage>
        <taxon>Bacteria</taxon>
        <taxon>Bacillati</taxon>
        <taxon>Actinomycetota</taxon>
        <taxon>Actinomycetes</taxon>
        <taxon>Mycobacteriales</taxon>
        <taxon>Mycobacteriaceae</taxon>
        <taxon>Mycobacterium</taxon>
    </lineage>
</organism>
<protein>
    <submittedName>
        <fullName evidence="2">Penicillin binding transpeptidase domain protein</fullName>
    </submittedName>
</protein>
<dbReference type="EMBL" id="JAOB01000068">
    <property type="protein sequence ID" value="EUA23972.1"/>
    <property type="molecule type" value="Genomic_DNA"/>
</dbReference>